<dbReference type="InterPro" id="IPR009288">
    <property type="entry name" value="AIG2-like_dom"/>
</dbReference>
<comment type="similarity">
    <text evidence="1">Belongs to the gamma-glutamylcyclotransferase family.</text>
</comment>
<feature type="domain" description="Gamma-glutamylcyclotransferase AIG2-like" evidence="4">
    <location>
        <begin position="29"/>
        <end position="130"/>
    </location>
</feature>
<dbReference type="OrthoDB" id="3262926at2759"/>
<dbReference type="RefSeq" id="XP_033658609.1">
    <property type="nucleotide sequence ID" value="XM_033793636.1"/>
</dbReference>
<keyword evidence="2" id="KW-0808">Transferase</keyword>
<dbReference type="Pfam" id="PF06094">
    <property type="entry name" value="GGACT"/>
    <property type="match status" value="1"/>
</dbReference>
<protein>
    <recommendedName>
        <fullName evidence="3">Putative gamma-glutamylcyclotransferase</fullName>
    </recommendedName>
</protein>
<evidence type="ECO:0000313" key="6">
    <source>
        <dbReference type="Proteomes" id="UP000800097"/>
    </source>
</evidence>
<name>A0A6A6JWT7_WESOR</name>
<dbReference type="PANTHER" id="PTHR31544:SF4">
    <property type="entry name" value="GAMMA-GLUTAMYLCYCLOTRANSFERASE-RELATED"/>
    <property type="match status" value="1"/>
</dbReference>
<dbReference type="Proteomes" id="UP000800097">
    <property type="component" value="Unassembled WGS sequence"/>
</dbReference>
<dbReference type="CDD" id="cd06661">
    <property type="entry name" value="GGCT_like"/>
    <property type="match status" value="1"/>
</dbReference>
<evidence type="ECO:0000259" key="4">
    <source>
        <dbReference type="Pfam" id="PF06094"/>
    </source>
</evidence>
<proteinExistence type="inferred from homology"/>
<evidence type="ECO:0000256" key="1">
    <source>
        <dbReference type="ARBA" id="ARBA00008861"/>
    </source>
</evidence>
<evidence type="ECO:0000256" key="2">
    <source>
        <dbReference type="ARBA" id="ARBA00022679"/>
    </source>
</evidence>
<dbReference type="PANTHER" id="PTHR31544">
    <property type="entry name" value="AIG2-LIKE PROTEIN D"/>
    <property type="match status" value="1"/>
</dbReference>
<evidence type="ECO:0000313" key="5">
    <source>
        <dbReference type="EMBL" id="KAF2281072.1"/>
    </source>
</evidence>
<dbReference type="InterPro" id="IPR013024">
    <property type="entry name" value="GGCT-like"/>
</dbReference>
<gene>
    <name evidence="5" type="ORF">EI97DRAFT_19540</name>
</gene>
<accession>A0A6A6JWT7</accession>
<dbReference type="InterPro" id="IPR036568">
    <property type="entry name" value="GGCT-like_sf"/>
</dbReference>
<sequence length="144" mass="16441">MLGRDPTLPHYRPSVPASARLEDKFPIWYFFYGTLASPERLSRLLDVDLAQLPELKAATLLDGKIQTWAGKYRALMDSVGGKVEGWIYPVICEDQEDALRVYEGDSYEVVRARFVSDGKVIEGRTFRFAGFEDELTEDELAYPR</sequence>
<organism evidence="5 6">
    <name type="scientific">Westerdykella ornata</name>
    <dbReference type="NCBI Taxonomy" id="318751"/>
    <lineage>
        <taxon>Eukaryota</taxon>
        <taxon>Fungi</taxon>
        <taxon>Dikarya</taxon>
        <taxon>Ascomycota</taxon>
        <taxon>Pezizomycotina</taxon>
        <taxon>Dothideomycetes</taxon>
        <taxon>Pleosporomycetidae</taxon>
        <taxon>Pleosporales</taxon>
        <taxon>Sporormiaceae</taxon>
        <taxon>Westerdykella</taxon>
    </lineage>
</organism>
<keyword evidence="6" id="KW-1185">Reference proteome</keyword>
<dbReference type="Gene3D" id="3.10.490.10">
    <property type="entry name" value="Gamma-glutamyl cyclotransferase-like"/>
    <property type="match status" value="1"/>
</dbReference>
<dbReference type="GeneID" id="54546811"/>
<evidence type="ECO:0000256" key="3">
    <source>
        <dbReference type="ARBA" id="ARBA00030602"/>
    </source>
</evidence>
<dbReference type="SUPFAM" id="SSF110857">
    <property type="entry name" value="Gamma-glutamyl cyclotransferase-like"/>
    <property type="match status" value="1"/>
</dbReference>
<dbReference type="InterPro" id="IPR045038">
    <property type="entry name" value="AIG2-like"/>
</dbReference>
<reference evidence="5" key="1">
    <citation type="journal article" date="2020" name="Stud. Mycol.">
        <title>101 Dothideomycetes genomes: a test case for predicting lifestyles and emergence of pathogens.</title>
        <authorList>
            <person name="Haridas S."/>
            <person name="Albert R."/>
            <person name="Binder M."/>
            <person name="Bloem J."/>
            <person name="Labutti K."/>
            <person name="Salamov A."/>
            <person name="Andreopoulos B."/>
            <person name="Baker S."/>
            <person name="Barry K."/>
            <person name="Bills G."/>
            <person name="Bluhm B."/>
            <person name="Cannon C."/>
            <person name="Castanera R."/>
            <person name="Culley D."/>
            <person name="Daum C."/>
            <person name="Ezra D."/>
            <person name="Gonzalez J."/>
            <person name="Henrissat B."/>
            <person name="Kuo A."/>
            <person name="Liang C."/>
            <person name="Lipzen A."/>
            <person name="Lutzoni F."/>
            <person name="Magnuson J."/>
            <person name="Mondo S."/>
            <person name="Nolan M."/>
            <person name="Ohm R."/>
            <person name="Pangilinan J."/>
            <person name="Park H.-J."/>
            <person name="Ramirez L."/>
            <person name="Alfaro M."/>
            <person name="Sun H."/>
            <person name="Tritt A."/>
            <person name="Yoshinaga Y."/>
            <person name="Zwiers L.-H."/>
            <person name="Turgeon B."/>
            <person name="Goodwin S."/>
            <person name="Spatafora J."/>
            <person name="Crous P."/>
            <person name="Grigoriev I."/>
        </authorList>
    </citation>
    <scope>NUCLEOTIDE SEQUENCE</scope>
    <source>
        <strain evidence="5">CBS 379.55</strain>
    </source>
</reference>
<dbReference type="AlphaFoldDB" id="A0A6A6JWT7"/>
<dbReference type="GO" id="GO:0016740">
    <property type="term" value="F:transferase activity"/>
    <property type="evidence" value="ECO:0007669"/>
    <property type="project" value="UniProtKB-KW"/>
</dbReference>
<dbReference type="EMBL" id="ML986484">
    <property type="protein sequence ID" value="KAF2281072.1"/>
    <property type="molecule type" value="Genomic_DNA"/>
</dbReference>